<proteinExistence type="predicted"/>
<feature type="region of interest" description="Disordered" evidence="1">
    <location>
        <begin position="641"/>
        <end position="666"/>
    </location>
</feature>
<dbReference type="EMBL" id="JAFEMC010000003">
    <property type="protein sequence ID" value="MBM6577108.1"/>
    <property type="molecule type" value="Genomic_DNA"/>
</dbReference>
<accession>A0ABS2D880</accession>
<name>A0ABS2D880_9SPHN</name>
<keyword evidence="2" id="KW-1133">Transmembrane helix</keyword>
<evidence type="ECO:0008006" key="5">
    <source>
        <dbReference type="Google" id="ProtNLM"/>
    </source>
</evidence>
<keyword evidence="4" id="KW-1185">Reference proteome</keyword>
<reference evidence="3 4" key="1">
    <citation type="submission" date="2020-12" db="EMBL/GenBank/DDBJ databases">
        <title>Sphingomonas sp.</title>
        <authorList>
            <person name="Kim M.K."/>
        </authorList>
    </citation>
    <scope>NUCLEOTIDE SEQUENCE [LARGE SCALE GENOMIC DNA]</scope>
    <source>
        <strain evidence="3 4">BT552</strain>
    </source>
</reference>
<protein>
    <recommendedName>
        <fullName evidence="5">Tip attachment protein J domain-containing protein</fullName>
    </recommendedName>
</protein>
<organism evidence="3 4">
    <name type="scientific">Sphingomonas longa</name>
    <dbReference type="NCBI Taxonomy" id="2778730"/>
    <lineage>
        <taxon>Bacteria</taxon>
        <taxon>Pseudomonadati</taxon>
        <taxon>Pseudomonadota</taxon>
        <taxon>Alphaproteobacteria</taxon>
        <taxon>Sphingomonadales</taxon>
        <taxon>Sphingomonadaceae</taxon>
        <taxon>Sphingomonas</taxon>
    </lineage>
</organism>
<keyword evidence="2" id="KW-0472">Membrane</keyword>
<dbReference type="Proteomes" id="UP000763641">
    <property type="component" value="Unassembled WGS sequence"/>
</dbReference>
<keyword evidence="2" id="KW-0812">Transmembrane</keyword>
<comment type="caution">
    <text evidence="3">The sequence shown here is derived from an EMBL/GenBank/DDBJ whole genome shotgun (WGS) entry which is preliminary data.</text>
</comment>
<evidence type="ECO:0000313" key="3">
    <source>
        <dbReference type="EMBL" id="MBM6577108.1"/>
    </source>
</evidence>
<sequence length="1006" mass="105846">MSKVLKVVAIVAIAVAVVVFAPAIGAALASVAGSLGVTITGAAIASAFTTMAITAALTAGASLFRKAPSMSNSMADRLRASVNPTAPRKIVFGLTAAGADVPFVETYGKKKDRSAQIIVLASHKINRVVGYYVENDLTWSGSLIRHADGIENMRFVTQGANNGFSYGTGNYWKPTAKFTGCAYMALTWKLSNDAWPGGLPSETRTIVEGCPVYDPRLDSSTGGSGPHRIDDQSTWTWKNGSVEIGRNPALCLLTYLTGYKIAGQTVWGMGIPASSIDLDNFRYYANVCEERVALLGGGTVQRYHCDAIYSTADAHETVIGGITAAMGSTKLVDVGGAYTLVGGVDDTAGPKVSLTADDLVGPPGGASPYVWNPAPAARDRFNIIRGRFADPDNLYQLSDWGDPIIQPPLADGVPRTMNLDLGAVSRPETCQRIAKQFLLREYLTPGKFSATFSPKAFAANVGSLVTLTIPKEGWNAKLFRVESQAETHDMWFQMTLREESAAVYAWDREEKPLPPSIRPEGYDPADTLAPENFRLTSHSYAGANNYDVSEVHVAWTPEDSGRVQGIQIQSRAVGVDSWTNQATLFDANVGTYTFTSNAPGVTLEVRARFRMTTAVYGSWVTANVATAAVVVRPDWDNVLDPSGTRPDANADVTGDHTSKDTAAVGGVPSGTLLNNVNAALANQRDPQGNLILISDVKAAVDAANGRIDTANGQITTANGQIVIAKNRADAAYAVGSTAQQNVDSLGTSVNTRFQGVNDNAASLSTRITAVSDANGALAVRTSNLETDSGSAKTRITAVETAVTDGRFATAQRAAIIETSLSGALGRISNVETATTDGRFATATRAGNIETSLNGALGRIGAVETATTDGRFATTQRLNTVEATANGFSGRISSVETATTDGRFASAGTLNQLRSEYNGTAATVTTQAGTLTGLQSKTAAYWSVQADAGNGRAQLTVYSDAYGSAGVDIVGDVRITGSNGGGRTIVSRLGMEVYDANNIRRVQLGIF</sequence>
<feature type="transmembrane region" description="Helical" evidence="2">
    <location>
        <begin position="39"/>
        <end position="64"/>
    </location>
</feature>
<gene>
    <name evidence="3" type="ORF">ILT43_12065</name>
</gene>
<dbReference type="RefSeq" id="WP_204199206.1">
    <property type="nucleotide sequence ID" value="NZ_JAFEMC010000003.1"/>
</dbReference>
<evidence type="ECO:0000256" key="1">
    <source>
        <dbReference type="SAM" id="MobiDB-lite"/>
    </source>
</evidence>
<evidence type="ECO:0000313" key="4">
    <source>
        <dbReference type="Proteomes" id="UP000763641"/>
    </source>
</evidence>
<evidence type="ECO:0000256" key="2">
    <source>
        <dbReference type="SAM" id="Phobius"/>
    </source>
</evidence>